<keyword evidence="1" id="KW-0805">Transcription regulation</keyword>
<evidence type="ECO:0000256" key="1">
    <source>
        <dbReference type="ARBA" id="ARBA00023015"/>
    </source>
</evidence>
<dbReference type="EMBL" id="JACGWV010000002">
    <property type="protein sequence ID" value="MBA8810101.1"/>
    <property type="molecule type" value="Genomic_DNA"/>
</dbReference>
<dbReference type="InterPro" id="IPR050109">
    <property type="entry name" value="HTH-type_TetR-like_transc_reg"/>
</dbReference>
<dbReference type="SUPFAM" id="SSF46689">
    <property type="entry name" value="Homeodomain-like"/>
    <property type="match status" value="1"/>
</dbReference>
<evidence type="ECO:0000259" key="5">
    <source>
        <dbReference type="PROSITE" id="PS50977"/>
    </source>
</evidence>
<dbReference type="Proteomes" id="UP000540568">
    <property type="component" value="Unassembled WGS sequence"/>
</dbReference>
<reference evidence="6 7" key="1">
    <citation type="submission" date="2020-07" db="EMBL/GenBank/DDBJ databases">
        <title>Sequencing the genomes of 1000 actinobacteria strains.</title>
        <authorList>
            <person name="Klenk H.-P."/>
        </authorList>
    </citation>
    <scope>NUCLEOTIDE SEQUENCE [LARGE SCALE GENOMIC DNA]</scope>
    <source>
        <strain evidence="6 7">DSM 44121</strain>
    </source>
</reference>
<name>A0A7W3PFT8_9MICO</name>
<dbReference type="PANTHER" id="PTHR30055">
    <property type="entry name" value="HTH-TYPE TRANSCRIPTIONAL REGULATOR RUTR"/>
    <property type="match status" value="1"/>
</dbReference>
<dbReference type="InterPro" id="IPR036271">
    <property type="entry name" value="Tet_transcr_reg_TetR-rel_C_sf"/>
</dbReference>
<dbReference type="AlphaFoldDB" id="A0A7W3PFT8"/>
<keyword evidence="2 4" id="KW-0238">DNA-binding</keyword>
<dbReference type="Gene3D" id="1.10.357.10">
    <property type="entry name" value="Tetracycline Repressor, domain 2"/>
    <property type="match status" value="1"/>
</dbReference>
<dbReference type="Gene3D" id="1.10.10.60">
    <property type="entry name" value="Homeodomain-like"/>
    <property type="match status" value="1"/>
</dbReference>
<dbReference type="PANTHER" id="PTHR30055:SF151">
    <property type="entry name" value="TRANSCRIPTIONAL REGULATORY PROTEIN"/>
    <property type="match status" value="1"/>
</dbReference>
<evidence type="ECO:0000256" key="3">
    <source>
        <dbReference type="ARBA" id="ARBA00023163"/>
    </source>
</evidence>
<proteinExistence type="predicted"/>
<gene>
    <name evidence="6" type="ORF">FHX71_004077</name>
</gene>
<dbReference type="SUPFAM" id="SSF48498">
    <property type="entry name" value="Tetracyclin repressor-like, C-terminal domain"/>
    <property type="match status" value="1"/>
</dbReference>
<accession>A0A7W3PFT8</accession>
<keyword evidence="7" id="KW-1185">Reference proteome</keyword>
<dbReference type="Pfam" id="PF13305">
    <property type="entry name" value="TetR_C_33"/>
    <property type="match status" value="1"/>
</dbReference>
<evidence type="ECO:0000256" key="4">
    <source>
        <dbReference type="PROSITE-ProRule" id="PRU00335"/>
    </source>
</evidence>
<comment type="caution">
    <text evidence="6">The sequence shown here is derived from an EMBL/GenBank/DDBJ whole genome shotgun (WGS) entry which is preliminary data.</text>
</comment>
<dbReference type="InterPro" id="IPR009057">
    <property type="entry name" value="Homeodomain-like_sf"/>
</dbReference>
<dbReference type="GO" id="GO:0000976">
    <property type="term" value="F:transcription cis-regulatory region binding"/>
    <property type="evidence" value="ECO:0007669"/>
    <property type="project" value="TreeGrafter"/>
</dbReference>
<organism evidence="6 7">
    <name type="scientific">Promicromonospora sukumoe</name>
    <dbReference type="NCBI Taxonomy" id="88382"/>
    <lineage>
        <taxon>Bacteria</taxon>
        <taxon>Bacillati</taxon>
        <taxon>Actinomycetota</taxon>
        <taxon>Actinomycetes</taxon>
        <taxon>Micrococcales</taxon>
        <taxon>Promicromonosporaceae</taxon>
        <taxon>Promicromonospora</taxon>
    </lineage>
</organism>
<sequence length="219" mass="22618">MPRAGLSHDAVVRLALEVVDDGGASGYADLTLAKVAAKAGVATPSLYKHVGSLADLRREVALIAVQEVTAAATSATVGRAGSDALRALATSWRTYAHAHPGRYASTQVGPDPEDPADERLREAAAESVRVVGAVLHGFGLPDERLIDAIRAVRAGFHGFVILELGGGFRMREDVDQSFTVLLDMLVAGVTALGVPDGADGGAADAGLDHLDHDTAGSHR</sequence>
<dbReference type="InterPro" id="IPR001647">
    <property type="entry name" value="HTH_TetR"/>
</dbReference>
<evidence type="ECO:0000313" key="6">
    <source>
        <dbReference type="EMBL" id="MBA8810101.1"/>
    </source>
</evidence>
<dbReference type="GO" id="GO:0003700">
    <property type="term" value="F:DNA-binding transcription factor activity"/>
    <property type="evidence" value="ECO:0007669"/>
    <property type="project" value="TreeGrafter"/>
</dbReference>
<keyword evidence="3" id="KW-0804">Transcription</keyword>
<dbReference type="RefSeq" id="WP_182619253.1">
    <property type="nucleotide sequence ID" value="NZ_BAAATF010000010.1"/>
</dbReference>
<evidence type="ECO:0000256" key="2">
    <source>
        <dbReference type="ARBA" id="ARBA00023125"/>
    </source>
</evidence>
<feature type="domain" description="HTH tetR-type" evidence="5">
    <location>
        <begin position="5"/>
        <end position="68"/>
    </location>
</feature>
<feature type="DNA-binding region" description="H-T-H motif" evidence="4">
    <location>
        <begin position="31"/>
        <end position="50"/>
    </location>
</feature>
<dbReference type="InterPro" id="IPR025996">
    <property type="entry name" value="MT1864/Rv1816-like_C"/>
</dbReference>
<dbReference type="PROSITE" id="PS50977">
    <property type="entry name" value="HTH_TETR_2"/>
    <property type="match status" value="1"/>
</dbReference>
<protein>
    <submittedName>
        <fullName evidence="6">AcrR family transcriptional regulator</fullName>
    </submittedName>
</protein>
<evidence type="ECO:0000313" key="7">
    <source>
        <dbReference type="Proteomes" id="UP000540568"/>
    </source>
</evidence>